<name>A0ABP0EY63_CLALP</name>
<comment type="caution">
    <text evidence="1">The sequence shown here is derived from an EMBL/GenBank/DDBJ whole genome shotgun (WGS) entry which is preliminary data.</text>
</comment>
<keyword evidence="2" id="KW-1185">Reference proteome</keyword>
<protein>
    <submittedName>
        <fullName evidence="1">Uncharacterized protein</fullName>
    </submittedName>
</protein>
<evidence type="ECO:0000313" key="2">
    <source>
        <dbReference type="Proteomes" id="UP001642483"/>
    </source>
</evidence>
<dbReference type="EMBL" id="CAWYQH010000001">
    <property type="protein sequence ID" value="CAK8670997.1"/>
    <property type="molecule type" value="Genomic_DNA"/>
</dbReference>
<sequence>MIKYQENHKMTKGRAIQVVDDLNLRRVRQATRISSDLEYKGLKNKQPERTPEKCKEQSLNHLVCEFQIQEFAQNTAFSPFILHLGG</sequence>
<gene>
    <name evidence="1" type="ORF">CVLEPA_LOCUS26</name>
</gene>
<dbReference type="Proteomes" id="UP001642483">
    <property type="component" value="Unassembled WGS sequence"/>
</dbReference>
<accession>A0ABP0EY63</accession>
<reference evidence="1 2" key="1">
    <citation type="submission" date="2024-02" db="EMBL/GenBank/DDBJ databases">
        <authorList>
            <person name="Daric V."/>
            <person name="Darras S."/>
        </authorList>
    </citation>
    <scope>NUCLEOTIDE SEQUENCE [LARGE SCALE GENOMIC DNA]</scope>
</reference>
<evidence type="ECO:0000313" key="1">
    <source>
        <dbReference type="EMBL" id="CAK8670997.1"/>
    </source>
</evidence>
<organism evidence="1 2">
    <name type="scientific">Clavelina lepadiformis</name>
    <name type="common">Light-bulb sea squirt</name>
    <name type="synonym">Ascidia lepadiformis</name>
    <dbReference type="NCBI Taxonomy" id="159417"/>
    <lineage>
        <taxon>Eukaryota</taxon>
        <taxon>Metazoa</taxon>
        <taxon>Chordata</taxon>
        <taxon>Tunicata</taxon>
        <taxon>Ascidiacea</taxon>
        <taxon>Aplousobranchia</taxon>
        <taxon>Clavelinidae</taxon>
        <taxon>Clavelina</taxon>
    </lineage>
</organism>
<proteinExistence type="predicted"/>